<gene>
    <name evidence="2" type="ORF">M437DRAFT_66332</name>
</gene>
<dbReference type="Proteomes" id="UP000030672">
    <property type="component" value="Unassembled WGS sequence"/>
</dbReference>
<evidence type="ECO:0000313" key="2">
    <source>
        <dbReference type="EMBL" id="KEQ62461.1"/>
    </source>
</evidence>
<dbReference type="RefSeq" id="XP_040879484.1">
    <property type="nucleotide sequence ID" value="XM_041024729.1"/>
</dbReference>
<evidence type="ECO:0000313" key="3">
    <source>
        <dbReference type="Proteomes" id="UP000030672"/>
    </source>
</evidence>
<dbReference type="InterPro" id="IPR038883">
    <property type="entry name" value="AN11006-like"/>
</dbReference>
<dbReference type="PANTHER" id="PTHR42085">
    <property type="entry name" value="F-BOX DOMAIN-CONTAINING PROTEIN"/>
    <property type="match status" value="1"/>
</dbReference>
<protein>
    <submittedName>
        <fullName evidence="2">Uncharacterized protein</fullName>
    </submittedName>
</protein>
<name>A0A074WJ35_AURM1</name>
<evidence type="ECO:0000256" key="1">
    <source>
        <dbReference type="SAM" id="MobiDB-lite"/>
    </source>
</evidence>
<feature type="region of interest" description="Disordered" evidence="1">
    <location>
        <begin position="1"/>
        <end position="39"/>
    </location>
</feature>
<organism evidence="2 3">
    <name type="scientific">Aureobasidium melanogenum (strain CBS 110374)</name>
    <name type="common">Aureobasidium pullulans var. melanogenum</name>
    <dbReference type="NCBI Taxonomy" id="1043003"/>
    <lineage>
        <taxon>Eukaryota</taxon>
        <taxon>Fungi</taxon>
        <taxon>Dikarya</taxon>
        <taxon>Ascomycota</taxon>
        <taxon>Pezizomycotina</taxon>
        <taxon>Dothideomycetes</taxon>
        <taxon>Dothideomycetidae</taxon>
        <taxon>Dothideales</taxon>
        <taxon>Saccotheciaceae</taxon>
        <taxon>Aureobasidium</taxon>
    </lineage>
</organism>
<dbReference type="GeneID" id="63918102"/>
<proteinExistence type="predicted"/>
<sequence>MAPSWPPSSGQTLDHPPSSPPSSDLHHTSASPRTHTSSMMPAQEETAYIAGASALESNKPAQAGFPFLSLPPEIRNMIYHYIFTPVRDGKCLAIHAPWDAHRLQGFRRECSLCRLNIEHDTCFARFNHEQHLSYAFELPHNHVQSGILRTCRTVMREASPVSLAHMHISMHLSSHDSDFSLRCLKRLLAYMRQPGGAYLSRLTYTCYTLTAETMRLLIQITNRGNISIGYLVLITSSSVNHPDAAKLFVATLDSLEHKPARVEWLYRYTRLPDEYNNDRKEFNEAARKWLVQSAKIKVTDCNAALPLLQDLLPQYFDQSSDSSD</sequence>
<accession>A0A074WJ35</accession>
<dbReference type="HOGENOM" id="CLU_879928_0_0_1"/>
<dbReference type="PANTHER" id="PTHR42085:SF2">
    <property type="entry name" value="F-BOX DOMAIN-CONTAINING PROTEIN"/>
    <property type="match status" value="1"/>
</dbReference>
<feature type="compositionally biased region" description="Polar residues" evidence="1">
    <location>
        <begin position="28"/>
        <end position="39"/>
    </location>
</feature>
<keyword evidence="3" id="KW-1185">Reference proteome</keyword>
<dbReference type="EMBL" id="KL584834">
    <property type="protein sequence ID" value="KEQ62461.1"/>
    <property type="molecule type" value="Genomic_DNA"/>
</dbReference>
<reference evidence="2 3" key="1">
    <citation type="journal article" date="2014" name="BMC Genomics">
        <title>Genome sequencing of four Aureobasidium pullulans varieties: biotechnological potential, stress tolerance, and description of new species.</title>
        <authorList>
            <person name="Gostin Ar C."/>
            <person name="Ohm R.A."/>
            <person name="Kogej T."/>
            <person name="Sonjak S."/>
            <person name="Turk M."/>
            <person name="Zajc J."/>
            <person name="Zalar P."/>
            <person name="Grube M."/>
            <person name="Sun H."/>
            <person name="Han J."/>
            <person name="Sharma A."/>
            <person name="Chiniquy J."/>
            <person name="Ngan C.Y."/>
            <person name="Lipzen A."/>
            <person name="Barry K."/>
            <person name="Grigoriev I.V."/>
            <person name="Gunde-Cimerman N."/>
        </authorList>
    </citation>
    <scope>NUCLEOTIDE SEQUENCE [LARGE SCALE GENOMIC DNA]</scope>
    <source>
        <strain evidence="2 3">CBS 110374</strain>
    </source>
</reference>
<dbReference type="AlphaFoldDB" id="A0A074WJ35"/>